<sequence>MMNLNLLPDKYVKNRAPMLLLTGYVIFVGVVFVLIMLFFGLLTVSVNKQKNLVSLRKVEQIKLTKNIKDLKNANSVEVQDAIRGLKEKQILTNQVVKIFEETFRKSESVLWSYELKLLSGSGGDTTARTFDNKELINADLSGAATYYGKDGAQKVIADLEAIPWIYSAMIVTTRLHEGGNDLVDGLASKENVHDLTIKVQLIKDELPSIARNNK</sequence>
<comment type="caution">
    <text evidence="2">The sequence shown here is derived from an EMBL/GenBank/DDBJ whole genome shotgun (WGS) entry which is preliminary data.</text>
</comment>
<keyword evidence="3" id="KW-1185">Reference proteome</keyword>
<feature type="transmembrane region" description="Helical" evidence="1">
    <location>
        <begin position="20"/>
        <end position="46"/>
    </location>
</feature>
<gene>
    <name evidence="2" type="ORF">GYN19_04680</name>
</gene>
<evidence type="ECO:0000256" key="1">
    <source>
        <dbReference type="SAM" id="Phobius"/>
    </source>
</evidence>
<dbReference type="Proteomes" id="UP001522462">
    <property type="component" value="Unassembled WGS sequence"/>
</dbReference>
<name>A0ABT0AL47_9LACT</name>
<dbReference type="EMBL" id="JAAEDA010000005">
    <property type="protein sequence ID" value="MCJ1977242.1"/>
    <property type="molecule type" value="Genomic_DNA"/>
</dbReference>
<dbReference type="RefSeq" id="WP_243914157.1">
    <property type="nucleotide sequence ID" value="NZ_JAAECY010000012.1"/>
</dbReference>
<keyword evidence="1" id="KW-0812">Transmembrane</keyword>
<accession>A0ABT0AL47</accession>
<keyword evidence="1" id="KW-0472">Membrane</keyword>
<evidence type="ECO:0000313" key="3">
    <source>
        <dbReference type="Proteomes" id="UP001522462"/>
    </source>
</evidence>
<protein>
    <submittedName>
        <fullName evidence="2">Uncharacterized protein</fullName>
    </submittedName>
</protein>
<proteinExistence type="predicted"/>
<keyword evidence="1" id="KW-1133">Transmembrane helix</keyword>
<reference evidence="2 3" key="1">
    <citation type="journal article" date="2022" name="Microbiol. Res.">
        <title>Comparative genome analysis, predicted lifestyle and antimicrobial strategies of Lactococcus carnosus and Lactococcus paracarnosus isolated from meat.</title>
        <authorList>
            <person name="Werum V."/>
            <person name="Ehrmann M."/>
            <person name="Vogel R."/>
            <person name="Hilgarth M."/>
        </authorList>
    </citation>
    <scope>NUCLEOTIDE SEQUENCE [LARGE SCALE GENOMIC DNA]</scope>
    <source>
        <strain evidence="2 3">TMW21897</strain>
    </source>
</reference>
<organism evidence="2 3">
    <name type="scientific">Pseudolactococcus paracarnosus</name>
    <dbReference type="NCBI Taxonomy" id="2749962"/>
    <lineage>
        <taxon>Bacteria</taxon>
        <taxon>Bacillati</taxon>
        <taxon>Bacillota</taxon>
        <taxon>Bacilli</taxon>
        <taxon>Lactobacillales</taxon>
        <taxon>Streptococcaceae</taxon>
        <taxon>Pseudolactococcus</taxon>
    </lineage>
</organism>
<evidence type="ECO:0000313" key="2">
    <source>
        <dbReference type="EMBL" id="MCJ1977242.1"/>
    </source>
</evidence>